<evidence type="ECO:0000256" key="6">
    <source>
        <dbReference type="ARBA" id="ARBA00022692"/>
    </source>
</evidence>
<dbReference type="Pfam" id="PF17039">
    <property type="entry name" value="Glyco_tran_10_N"/>
    <property type="match status" value="1"/>
</dbReference>
<evidence type="ECO:0000256" key="12">
    <source>
        <dbReference type="RuleBase" id="RU003832"/>
    </source>
</evidence>
<dbReference type="InterPro" id="IPR001503">
    <property type="entry name" value="Glyco_trans_10"/>
</dbReference>
<evidence type="ECO:0000256" key="7">
    <source>
        <dbReference type="ARBA" id="ARBA00022968"/>
    </source>
</evidence>
<feature type="region of interest" description="Disordered" evidence="13">
    <location>
        <begin position="1"/>
        <end position="27"/>
    </location>
</feature>
<keyword evidence="11" id="KW-0325">Glycoprotein</keyword>
<evidence type="ECO:0000313" key="16">
    <source>
        <dbReference type="EMBL" id="KAK3801170.1"/>
    </source>
</evidence>
<evidence type="ECO:0000259" key="14">
    <source>
        <dbReference type="Pfam" id="PF00852"/>
    </source>
</evidence>
<keyword evidence="9 12" id="KW-0333">Golgi apparatus</keyword>
<dbReference type="FunFam" id="3.40.50.11660:FF:000002">
    <property type="entry name" value="Alpha-(1,3)-fucosyltransferase"/>
    <property type="match status" value="1"/>
</dbReference>
<reference evidence="16" key="1">
    <citation type="journal article" date="2023" name="G3 (Bethesda)">
        <title>A reference genome for the long-term kleptoplast-retaining sea slug Elysia crispata morphotype clarki.</title>
        <authorList>
            <person name="Eastman K.E."/>
            <person name="Pendleton A.L."/>
            <person name="Shaikh M.A."/>
            <person name="Suttiyut T."/>
            <person name="Ogas R."/>
            <person name="Tomko P."/>
            <person name="Gavelis G."/>
            <person name="Widhalm J.R."/>
            <person name="Wisecaver J.H."/>
        </authorList>
    </citation>
    <scope>NUCLEOTIDE SEQUENCE</scope>
    <source>
        <strain evidence="16">ECLA1</strain>
    </source>
</reference>
<evidence type="ECO:0000256" key="8">
    <source>
        <dbReference type="ARBA" id="ARBA00022989"/>
    </source>
</evidence>
<evidence type="ECO:0000256" key="4">
    <source>
        <dbReference type="ARBA" id="ARBA00022676"/>
    </source>
</evidence>
<keyword evidence="10 12" id="KW-0472">Membrane</keyword>
<organism evidence="16 17">
    <name type="scientific">Elysia crispata</name>
    <name type="common">lettuce slug</name>
    <dbReference type="NCBI Taxonomy" id="231223"/>
    <lineage>
        <taxon>Eukaryota</taxon>
        <taxon>Metazoa</taxon>
        <taxon>Spiralia</taxon>
        <taxon>Lophotrochozoa</taxon>
        <taxon>Mollusca</taxon>
        <taxon>Gastropoda</taxon>
        <taxon>Heterobranchia</taxon>
        <taxon>Euthyneura</taxon>
        <taxon>Panpulmonata</taxon>
        <taxon>Sacoglossa</taxon>
        <taxon>Placobranchoidea</taxon>
        <taxon>Plakobranchidae</taxon>
        <taxon>Elysia</taxon>
    </lineage>
</organism>
<evidence type="ECO:0000256" key="1">
    <source>
        <dbReference type="ARBA" id="ARBA00004323"/>
    </source>
</evidence>
<dbReference type="Proteomes" id="UP001283361">
    <property type="component" value="Unassembled WGS sequence"/>
</dbReference>
<dbReference type="GO" id="GO:0008417">
    <property type="term" value="F:fucosyltransferase activity"/>
    <property type="evidence" value="ECO:0007669"/>
    <property type="project" value="InterPro"/>
</dbReference>
<dbReference type="InterPro" id="IPR038577">
    <property type="entry name" value="GT10-like_C_sf"/>
</dbReference>
<evidence type="ECO:0000256" key="5">
    <source>
        <dbReference type="ARBA" id="ARBA00022679"/>
    </source>
</evidence>
<keyword evidence="17" id="KW-1185">Reference proteome</keyword>
<protein>
    <recommendedName>
        <fullName evidence="12">Fucosyltransferase</fullName>
        <ecNumber evidence="12">2.4.1.-</ecNumber>
    </recommendedName>
</protein>
<evidence type="ECO:0000256" key="3">
    <source>
        <dbReference type="ARBA" id="ARBA00008919"/>
    </source>
</evidence>
<keyword evidence="4 12" id="KW-0328">Glycosyltransferase</keyword>
<comment type="pathway">
    <text evidence="2">Protein modification; protein glycosylation.</text>
</comment>
<comment type="similarity">
    <text evidence="3 12">Belongs to the glycosyltransferase 10 family.</text>
</comment>
<sequence>MGRQGRDERSYRSHRQEEASEISEVSGQDLAHRHEAIRYPVGHGLAVSLLPVCRIAHARPRAGSEGSNTDTRPLAILQQDIQVDRSAMEKQSNSPAPVVKPGPSRYRLCLYVIVTLALILFSLDAIFYQGVVPHLPGLVGNTLIKMGVRKNDKASTSTSWYVSFPKSGSHQPSLPINAENVSVYLEHLRNTSSSIRNGTFSLGVVGAGGEYVSNAQVPESLRRKLKDLGMDPAEDHKFKSPYIVSPAVYPQPKVQRADDGVKTKVISIFNAPTWYKRPGLPNLMAYNRNFRQCPYYKCEVDMDGKKQQQAEMVIFFVGTLGARMPPPRPKGQVWVKAYWESPAHYNYPKNYTPWKSVFNLTYNFRLDSDIFAPNNHLAWRYRDELLTDEEYLQIALRKKKPVAWWVSNCNTQSQREKYVEEMRKYIPVDIYGKCGSLKCTKTTMLNCKQLLNTTYFFYLSFENSLCRDYITEKLYRNYESRTHIIPVVRGGADYQRYFPPEGYVDAKKFPKARDLTLYLQKLAADPQKYAQMLREKDRLVTLSYKHDWCDLCRQLHTTGFPAKTIPDIKAWSHSNTCYTPNDIR</sequence>
<evidence type="ECO:0000256" key="13">
    <source>
        <dbReference type="SAM" id="MobiDB-lite"/>
    </source>
</evidence>
<proteinExistence type="inferred from homology"/>
<accession>A0AAE1B7T9</accession>
<evidence type="ECO:0000256" key="10">
    <source>
        <dbReference type="ARBA" id="ARBA00023136"/>
    </source>
</evidence>
<dbReference type="GO" id="GO:0032580">
    <property type="term" value="C:Golgi cisterna membrane"/>
    <property type="evidence" value="ECO:0007669"/>
    <property type="project" value="UniProtKB-SubCell"/>
</dbReference>
<dbReference type="PANTHER" id="PTHR48438">
    <property type="entry name" value="ALPHA-(1,3)-FUCOSYLTRANSFERASE C-RELATED"/>
    <property type="match status" value="1"/>
</dbReference>
<dbReference type="PANTHER" id="PTHR48438:SF1">
    <property type="entry name" value="ALPHA-(1,3)-FUCOSYLTRANSFERASE C-RELATED"/>
    <property type="match status" value="1"/>
</dbReference>
<keyword evidence="5 12" id="KW-0808">Transferase</keyword>
<keyword evidence="6 12" id="KW-0812">Transmembrane</keyword>
<evidence type="ECO:0000256" key="9">
    <source>
        <dbReference type="ARBA" id="ARBA00023034"/>
    </source>
</evidence>
<dbReference type="Pfam" id="PF00852">
    <property type="entry name" value="Glyco_transf_10"/>
    <property type="match status" value="1"/>
</dbReference>
<comment type="caution">
    <text evidence="16">The sequence shown here is derived from an EMBL/GenBank/DDBJ whole genome shotgun (WGS) entry which is preliminary data.</text>
</comment>
<feature type="transmembrane region" description="Helical" evidence="12">
    <location>
        <begin position="108"/>
        <end position="128"/>
    </location>
</feature>
<feature type="domain" description="Fucosyltransferase N-terminal" evidence="15">
    <location>
        <begin position="287"/>
        <end position="373"/>
    </location>
</feature>
<dbReference type="Gene3D" id="3.40.50.11660">
    <property type="entry name" value="Glycosyl transferase family 10, C-terminal domain"/>
    <property type="match status" value="1"/>
</dbReference>
<feature type="domain" description="Fucosyltransferase C-terminal" evidence="14">
    <location>
        <begin position="397"/>
        <end position="571"/>
    </location>
</feature>
<dbReference type="InterPro" id="IPR055270">
    <property type="entry name" value="Glyco_tran_10_C"/>
</dbReference>
<evidence type="ECO:0000259" key="15">
    <source>
        <dbReference type="Pfam" id="PF17039"/>
    </source>
</evidence>
<evidence type="ECO:0000256" key="2">
    <source>
        <dbReference type="ARBA" id="ARBA00004922"/>
    </source>
</evidence>
<feature type="compositionally biased region" description="Basic and acidic residues" evidence="13">
    <location>
        <begin position="1"/>
        <end position="18"/>
    </location>
</feature>
<comment type="subcellular location">
    <subcellularLocation>
        <location evidence="1">Golgi apparatus membrane</location>
        <topology evidence="1">Single-pass type II membrane protein</topology>
    </subcellularLocation>
    <subcellularLocation>
        <location evidence="12">Golgi apparatus</location>
        <location evidence="12">Golgi stack membrane</location>
        <topology evidence="12">Single-pass type II membrane protein</topology>
    </subcellularLocation>
</comment>
<dbReference type="InterPro" id="IPR031481">
    <property type="entry name" value="Glyco_tran_10_N"/>
</dbReference>
<keyword evidence="8 12" id="KW-1133">Transmembrane helix</keyword>
<evidence type="ECO:0000313" key="17">
    <source>
        <dbReference type="Proteomes" id="UP001283361"/>
    </source>
</evidence>
<dbReference type="GO" id="GO:0000139">
    <property type="term" value="C:Golgi membrane"/>
    <property type="evidence" value="ECO:0007669"/>
    <property type="project" value="UniProtKB-SubCell"/>
</dbReference>
<dbReference type="EMBL" id="JAWDGP010000361">
    <property type="protein sequence ID" value="KAK3801170.1"/>
    <property type="molecule type" value="Genomic_DNA"/>
</dbReference>
<dbReference type="AlphaFoldDB" id="A0AAE1B7T9"/>
<keyword evidence="7" id="KW-0735">Signal-anchor</keyword>
<evidence type="ECO:0000256" key="11">
    <source>
        <dbReference type="ARBA" id="ARBA00023180"/>
    </source>
</evidence>
<dbReference type="EC" id="2.4.1.-" evidence="12"/>
<name>A0AAE1B7T9_9GAST</name>
<gene>
    <name evidence="16" type="ORF">RRG08_028180</name>
</gene>
<dbReference type="SUPFAM" id="SSF53756">
    <property type="entry name" value="UDP-Glycosyltransferase/glycogen phosphorylase"/>
    <property type="match status" value="1"/>
</dbReference>